<comment type="subcellular location">
    <subcellularLocation>
        <location evidence="1">Membrane</location>
        <topology evidence="1">Multi-pass membrane protein</topology>
    </subcellularLocation>
</comment>
<feature type="transmembrane region" description="Helical" evidence="6">
    <location>
        <begin position="21"/>
        <end position="42"/>
    </location>
</feature>
<dbReference type="Pfam" id="PF00892">
    <property type="entry name" value="EamA"/>
    <property type="match status" value="1"/>
</dbReference>
<feature type="transmembrane region" description="Helical" evidence="6">
    <location>
        <begin position="156"/>
        <end position="174"/>
    </location>
</feature>
<evidence type="ECO:0000256" key="1">
    <source>
        <dbReference type="ARBA" id="ARBA00004141"/>
    </source>
</evidence>
<dbReference type="EMBL" id="CADCUT010000189">
    <property type="protein sequence ID" value="CAA9429805.1"/>
    <property type="molecule type" value="Genomic_DNA"/>
</dbReference>
<feature type="transmembrane region" description="Helical" evidence="6">
    <location>
        <begin position="104"/>
        <end position="123"/>
    </location>
</feature>
<keyword evidence="3 6" id="KW-0812">Transmembrane</keyword>
<dbReference type="PANTHER" id="PTHR32322">
    <property type="entry name" value="INNER MEMBRANE TRANSPORTER"/>
    <property type="match status" value="1"/>
</dbReference>
<sequence>MQKDATSAREGAKRPRGLPPTVLVLFSIGSVQFGAAIAKGLFDSVGPTGTVLFRISLSALVLLLLWRPKLKGYARAEYGLAVVFGLALAAMNLSLYLAIDRIPLGVAVTLEFIGPLGVAVAGSRRLLDGLWVLLAATGVLLLAPLNVLGATNLDPVGVMFALLAGVFWASYILLSARVGGAFPGGTGLVISLCVGTLVLMPIGIAGGGYALLDPKLLLMGLGVAILSSAIPYSLELSALRSLPTRVFGVLMSLEPAVAALVGFLVLGELLDWRAVAAIGLVTTAAAGASLFGAYGRPEG</sequence>
<dbReference type="GO" id="GO:0016020">
    <property type="term" value="C:membrane"/>
    <property type="evidence" value="ECO:0007669"/>
    <property type="project" value="UniProtKB-SubCell"/>
</dbReference>
<evidence type="ECO:0000256" key="2">
    <source>
        <dbReference type="ARBA" id="ARBA00007362"/>
    </source>
</evidence>
<evidence type="ECO:0000313" key="8">
    <source>
        <dbReference type="EMBL" id="CAA9429805.1"/>
    </source>
</evidence>
<accession>A0A6J4PZC7</accession>
<gene>
    <name evidence="8" type="ORF">AVDCRST_MAG03-3153</name>
</gene>
<dbReference type="PANTHER" id="PTHR32322:SF2">
    <property type="entry name" value="EAMA DOMAIN-CONTAINING PROTEIN"/>
    <property type="match status" value="1"/>
</dbReference>
<reference evidence="8" key="1">
    <citation type="submission" date="2020-02" db="EMBL/GenBank/DDBJ databases">
        <authorList>
            <person name="Meier V. D."/>
        </authorList>
    </citation>
    <scope>NUCLEOTIDE SEQUENCE</scope>
    <source>
        <strain evidence="8">AVDCRST_MAG03</strain>
    </source>
</reference>
<evidence type="ECO:0000256" key="6">
    <source>
        <dbReference type="SAM" id="Phobius"/>
    </source>
</evidence>
<dbReference type="InterPro" id="IPR050638">
    <property type="entry name" value="AA-Vitamin_Transporters"/>
</dbReference>
<name>A0A6J4PZC7_9ACTN</name>
<feature type="domain" description="EamA" evidence="7">
    <location>
        <begin position="157"/>
        <end position="287"/>
    </location>
</feature>
<organism evidence="8">
    <name type="scientific">uncultured Rubrobacteraceae bacterium</name>
    <dbReference type="NCBI Taxonomy" id="349277"/>
    <lineage>
        <taxon>Bacteria</taxon>
        <taxon>Bacillati</taxon>
        <taxon>Actinomycetota</taxon>
        <taxon>Rubrobacteria</taxon>
        <taxon>Rubrobacterales</taxon>
        <taxon>Rubrobacteraceae</taxon>
        <taxon>environmental samples</taxon>
    </lineage>
</organism>
<keyword evidence="5 6" id="KW-0472">Membrane</keyword>
<feature type="transmembrane region" description="Helical" evidence="6">
    <location>
        <begin position="272"/>
        <end position="294"/>
    </location>
</feature>
<feature type="transmembrane region" description="Helical" evidence="6">
    <location>
        <begin position="130"/>
        <end position="150"/>
    </location>
</feature>
<dbReference type="AlphaFoldDB" id="A0A6J4PZC7"/>
<feature type="transmembrane region" description="Helical" evidence="6">
    <location>
        <begin position="216"/>
        <end position="234"/>
    </location>
</feature>
<feature type="transmembrane region" description="Helical" evidence="6">
    <location>
        <begin position="48"/>
        <end position="66"/>
    </location>
</feature>
<evidence type="ECO:0000256" key="3">
    <source>
        <dbReference type="ARBA" id="ARBA00022692"/>
    </source>
</evidence>
<evidence type="ECO:0000256" key="4">
    <source>
        <dbReference type="ARBA" id="ARBA00022989"/>
    </source>
</evidence>
<proteinExistence type="inferred from homology"/>
<evidence type="ECO:0000259" key="7">
    <source>
        <dbReference type="Pfam" id="PF00892"/>
    </source>
</evidence>
<dbReference type="InterPro" id="IPR000620">
    <property type="entry name" value="EamA_dom"/>
</dbReference>
<evidence type="ECO:0000256" key="5">
    <source>
        <dbReference type="ARBA" id="ARBA00023136"/>
    </source>
</evidence>
<feature type="transmembrane region" description="Helical" evidence="6">
    <location>
        <begin position="246"/>
        <end position="266"/>
    </location>
</feature>
<dbReference type="InterPro" id="IPR037185">
    <property type="entry name" value="EmrE-like"/>
</dbReference>
<keyword evidence="4 6" id="KW-1133">Transmembrane helix</keyword>
<protein>
    <submittedName>
        <fullName evidence="8">Threonine/homoserine exporter RhtA</fullName>
    </submittedName>
</protein>
<dbReference type="SUPFAM" id="SSF103481">
    <property type="entry name" value="Multidrug resistance efflux transporter EmrE"/>
    <property type="match status" value="1"/>
</dbReference>
<feature type="transmembrane region" description="Helical" evidence="6">
    <location>
        <begin position="78"/>
        <end position="98"/>
    </location>
</feature>
<comment type="similarity">
    <text evidence="2">Belongs to the EamA transporter family.</text>
</comment>
<feature type="transmembrane region" description="Helical" evidence="6">
    <location>
        <begin position="186"/>
        <end position="210"/>
    </location>
</feature>